<organism evidence="2 4">
    <name type="scientific">Adineta steineri</name>
    <dbReference type="NCBI Taxonomy" id="433720"/>
    <lineage>
        <taxon>Eukaryota</taxon>
        <taxon>Metazoa</taxon>
        <taxon>Spiralia</taxon>
        <taxon>Gnathifera</taxon>
        <taxon>Rotifera</taxon>
        <taxon>Eurotatoria</taxon>
        <taxon>Bdelloidea</taxon>
        <taxon>Adinetida</taxon>
        <taxon>Adinetidae</taxon>
        <taxon>Adineta</taxon>
    </lineage>
</organism>
<sequence length="267" mass="30574">MVMNDDTLQNVVFAPHILSPSVFLIYEVDSEDFGEYIDSRFSLVTLNNKSYIVMYVSNETAYVNDALQSVLKSFPAINVYTTVNYTNTLSRQALSESLPNPLFASICEPYTIQPYKCYQLSTDSYFSLNNQSKIFDFYSSVLNPPINTLVTVNLTVEFNPSEKIDYNDSSSIAGIYLNPVNNIDETQSMYQYGQPCPVNTIEPVFRAQLYNFFYTDLYQCTIKNLQSNYLTTIIGNIKGLNENKPTWCFYAPYHFYKTTNAKPIILN</sequence>
<accession>A0A815P520</accession>
<evidence type="ECO:0000313" key="1">
    <source>
        <dbReference type="EMBL" id="CAF1173900.1"/>
    </source>
</evidence>
<dbReference type="Proteomes" id="UP000663845">
    <property type="component" value="Unassembled WGS sequence"/>
</dbReference>
<evidence type="ECO:0000313" key="3">
    <source>
        <dbReference type="EMBL" id="CAF4052547.1"/>
    </source>
</evidence>
<dbReference type="EMBL" id="CAJNOG010001448">
    <property type="protein sequence ID" value="CAF1444351.1"/>
    <property type="molecule type" value="Genomic_DNA"/>
</dbReference>
<dbReference type="Proteomes" id="UP000663891">
    <property type="component" value="Unassembled WGS sequence"/>
</dbReference>
<dbReference type="AlphaFoldDB" id="A0A815P520"/>
<evidence type="ECO:0000313" key="4">
    <source>
        <dbReference type="Proteomes" id="UP000663845"/>
    </source>
</evidence>
<proteinExistence type="predicted"/>
<protein>
    <submittedName>
        <fullName evidence="2">Uncharacterized protein</fullName>
    </submittedName>
</protein>
<comment type="caution">
    <text evidence="2">The sequence shown here is derived from an EMBL/GenBank/DDBJ whole genome shotgun (WGS) entry which is preliminary data.</text>
</comment>
<name>A0A815P520_9BILA</name>
<dbReference type="EMBL" id="CAJNON010000292">
    <property type="protein sequence ID" value="CAF1173900.1"/>
    <property type="molecule type" value="Genomic_DNA"/>
</dbReference>
<evidence type="ECO:0000313" key="2">
    <source>
        <dbReference type="EMBL" id="CAF1444351.1"/>
    </source>
</evidence>
<dbReference type="Proteomes" id="UP000663844">
    <property type="component" value="Unassembled WGS sequence"/>
</dbReference>
<reference evidence="2" key="1">
    <citation type="submission" date="2021-02" db="EMBL/GenBank/DDBJ databases">
        <authorList>
            <person name="Nowell W R."/>
        </authorList>
    </citation>
    <scope>NUCLEOTIDE SEQUENCE</scope>
</reference>
<gene>
    <name evidence="2" type="ORF">JYZ213_LOCUS40313</name>
    <name evidence="3" type="ORF">OXD698_LOCUS32626</name>
    <name evidence="1" type="ORF">VCS650_LOCUS24085</name>
</gene>
<dbReference type="EMBL" id="CAJOAZ010004293">
    <property type="protein sequence ID" value="CAF4052547.1"/>
    <property type="molecule type" value="Genomic_DNA"/>
</dbReference>
<dbReference type="OrthoDB" id="10277132at2759"/>